<dbReference type="RefSeq" id="WP_091775098.1">
    <property type="nucleotide sequence ID" value="NZ_CAESCL010000029.1"/>
</dbReference>
<evidence type="ECO:0000256" key="6">
    <source>
        <dbReference type="ARBA" id="ARBA00023196"/>
    </source>
</evidence>
<accession>A0A1H9KH78</accession>
<keyword evidence="3 8" id="KW-0375">Hydrogen ion transport</keyword>
<dbReference type="EMBL" id="FOES01000038">
    <property type="protein sequence ID" value="SEQ98419.1"/>
    <property type="molecule type" value="Genomic_DNA"/>
</dbReference>
<dbReference type="NCBIfam" id="NF004403">
    <property type="entry name" value="PRK05758.2-4"/>
    <property type="match status" value="1"/>
</dbReference>
<dbReference type="OrthoDB" id="9802471at2"/>
<keyword evidence="8" id="KW-1003">Cell membrane</keyword>
<evidence type="ECO:0000256" key="3">
    <source>
        <dbReference type="ARBA" id="ARBA00022781"/>
    </source>
</evidence>
<reference evidence="9 10" key="1">
    <citation type="submission" date="2016-10" db="EMBL/GenBank/DDBJ databases">
        <authorList>
            <person name="de Groot N.N."/>
        </authorList>
    </citation>
    <scope>NUCLEOTIDE SEQUENCE [LARGE SCALE GENOMIC DNA]</scope>
    <source>
        <strain evidence="9 10">DSM 21633</strain>
    </source>
</reference>
<evidence type="ECO:0000256" key="7">
    <source>
        <dbReference type="ARBA" id="ARBA00023310"/>
    </source>
</evidence>
<dbReference type="STRING" id="571933.SAMN05216362_1387"/>
<dbReference type="HAMAP" id="MF_01416">
    <property type="entry name" value="ATP_synth_delta_bact"/>
    <property type="match status" value="1"/>
</dbReference>
<evidence type="ECO:0000256" key="8">
    <source>
        <dbReference type="HAMAP-Rule" id="MF_01416"/>
    </source>
</evidence>
<gene>
    <name evidence="8" type="primary">atpH</name>
    <name evidence="9" type="ORF">SAMN05216362_1387</name>
</gene>
<dbReference type="Pfam" id="PF00213">
    <property type="entry name" value="OSCP"/>
    <property type="match status" value="1"/>
</dbReference>
<dbReference type="InterPro" id="IPR000711">
    <property type="entry name" value="ATPase_OSCP/dsu"/>
</dbReference>
<dbReference type="Proteomes" id="UP000199427">
    <property type="component" value="Unassembled WGS sequence"/>
</dbReference>
<comment type="similarity">
    <text evidence="8">Belongs to the ATPase delta chain family.</text>
</comment>
<dbReference type="NCBIfam" id="TIGR01145">
    <property type="entry name" value="ATP_synt_delta"/>
    <property type="match status" value="1"/>
</dbReference>
<evidence type="ECO:0000256" key="1">
    <source>
        <dbReference type="ARBA" id="ARBA00004370"/>
    </source>
</evidence>
<evidence type="ECO:0000313" key="9">
    <source>
        <dbReference type="EMBL" id="SEQ98419.1"/>
    </source>
</evidence>
<keyword evidence="7 8" id="KW-0066">ATP synthesis</keyword>
<keyword evidence="6 8" id="KW-0139">CF(1)</keyword>
<dbReference type="Gene3D" id="1.10.520.20">
    <property type="entry name" value="N-terminal domain of the delta subunit of the F1F0-ATP synthase"/>
    <property type="match status" value="1"/>
</dbReference>
<evidence type="ECO:0000313" key="10">
    <source>
        <dbReference type="Proteomes" id="UP000199427"/>
    </source>
</evidence>
<comment type="function">
    <text evidence="8">F(1)F(0) ATP synthase produces ATP from ADP in the presence of a proton or sodium gradient. F-type ATPases consist of two structural domains, F(1) containing the extramembraneous catalytic core and F(0) containing the membrane proton channel, linked together by a central stalk and a peripheral stalk. During catalysis, ATP synthesis in the catalytic domain of F(1) is coupled via a rotary mechanism of the central stalk subunits to proton translocation.</text>
</comment>
<comment type="subcellular location">
    <subcellularLocation>
        <location evidence="8">Cell membrane</location>
        <topology evidence="8">Peripheral membrane protein</topology>
    </subcellularLocation>
    <subcellularLocation>
        <location evidence="1">Membrane</location>
    </subcellularLocation>
</comment>
<sequence>MSQSVVAKRYAVALFEIGKGKSNLDQLEEELLVISDVFKNDETLNQFLDNPRVSREKKKEFVRNVFKDVSQDTLNTLLLLIDKRRVDIIEDLVSEFIKMKNEARGIAEADVYSVRELTEEETKQIQETFAKKMMINNLRINNIVDPSILGGVRIRIGNEIYDGTVKTQLKRLEQKLVTANK</sequence>
<comment type="function">
    <text evidence="8">This protein is part of the stalk that links CF(0) to CF(1). It either transmits conformational changes from CF(0) to CF(1) or is implicated in proton conduction.</text>
</comment>
<evidence type="ECO:0000256" key="4">
    <source>
        <dbReference type="ARBA" id="ARBA00023065"/>
    </source>
</evidence>
<dbReference type="AlphaFoldDB" id="A0A1H9KH78"/>
<keyword evidence="4 8" id="KW-0406">Ion transport</keyword>
<dbReference type="InterPro" id="IPR026015">
    <property type="entry name" value="ATP_synth_OSCP/delta_N_sf"/>
</dbReference>
<dbReference type="GO" id="GO:0045259">
    <property type="term" value="C:proton-transporting ATP synthase complex"/>
    <property type="evidence" value="ECO:0007669"/>
    <property type="project" value="UniProtKB-KW"/>
</dbReference>
<dbReference type="GO" id="GO:0005886">
    <property type="term" value="C:plasma membrane"/>
    <property type="evidence" value="ECO:0007669"/>
    <property type="project" value="UniProtKB-SubCell"/>
</dbReference>
<keyword evidence="2 8" id="KW-0813">Transport</keyword>
<dbReference type="InterPro" id="IPR020781">
    <property type="entry name" value="ATPase_OSCP/d_CS"/>
</dbReference>
<organism evidence="9 10">
    <name type="scientific">Piscibacillus halophilus</name>
    <dbReference type="NCBI Taxonomy" id="571933"/>
    <lineage>
        <taxon>Bacteria</taxon>
        <taxon>Bacillati</taxon>
        <taxon>Bacillota</taxon>
        <taxon>Bacilli</taxon>
        <taxon>Bacillales</taxon>
        <taxon>Bacillaceae</taxon>
        <taxon>Piscibacillus</taxon>
    </lineage>
</organism>
<dbReference type="SUPFAM" id="SSF47928">
    <property type="entry name" value="N-terminal domain of the delta subunit of the F1F0-ATP synthase"/>
    <property type="match status" value="1"/>
</dbReference>
<proteinExistence type="inferred from homology"/>
<dbReference type="GO" id="GO:0046933">
    <property type="term" value="F:proton-transporting ATP synthase activity, rotational mechanism"/>
    <property type="evidence" value="ECO:0007669"/>
    <property type="project" value="UniProtKB-UniRule"/>
</dbReference>
<dbReference type="PANTHER" id="PTHR11910">
    <property type="entry name" value="ATP SYNTHASE DELTA CHAIN"/>
    <property type="match status" value="1"/>
</dbReference>
<name>A0A1H9KH78_9BACI</name>
<keyword evidence="5 8" id="KW-0472">Membrane</keyword>
<evidence type="ECO:0000256" key="5">
    <source>
        <dbReference type="ARBA" id="ARBA00023136"/>
    </source>
</evidence>
<dbReference type="PRINTS" id="PR00125">
    <property type="entry name" value="ATPASEDELTA"/>
</dbReference>
<protein>
    <recommendedName>
        <fullName evidence="8">ATP synthase subunit delta</fullName>
    </recommendedName>
    <alternativeName>
        <fullName evidence="8">ATP synthase F(1) sector subunit delta</fullName>
    </alternativeName>
    <alternativeName>
        <fullName evidence="8">F-type ATPase subunit delta</fullName>
        <shortName evidence="8">F-ATPase subunit delta</shortName>
    </alternativeName>
</protein>
<evidence type="ECO:0000256" key="2">
    <source>
        <dbReference type="ARBA" id="ARBA00022448"/>
    </source>
</evidence>
<keyword evidence="10" id="KW-1185">Reference proteome</keyword>
<dbReference type="PROSITE" id="PS00389">
    <property type="entry name" value="ATPASE_DELTA"/>
    <property type="match status" value="1"/>
</dbReference>